<reference evidence="1 2" key="1">
    <citation type="submission" date="2021-04" db="EMBL/GenBank/DDBJ databases">
        <title>Paenibacillus sp. DLE-14 whole genome sequence.</title>
        <authorList>
            <person name="Ham Y.J."/>
        </authorList>
    </citation>
    <scope>NUCLEOTIDE SEQUENCE [LARGE SCALE GENOMIC DNA]</scope>
    <source>
        <strain evidence="1 2">DLE-14</strain>
    </source>
</reference>
<evidence type="ECO:0000313" key="2">
    <source>
        <dbReference type="Proteomes" id="UP000673394"/>
    </source>
</evidence>
<organism evidence="1 2">
    <name type="scientific">Paenibacillus lignilyticus</name>
    <dbReference type="NCBI Taxonomy" id="1172615"/>
    <lineage>
        <taxon>Bacteria</taxon>
        <taxon>Bacillati</taxon>
        <taxon>Bacillota</taxon>
        <taxon>Bacilli</taxon>
        <taxon>Bacillales</taxon>
        <taxon>Paenibacillaceae</taxon>
        <taxon>Paenibacillus</taxon>
    </lineage>
</organism>
<name>A0ABS5CKL8_9BACL</name>
<comment type="caution">
    <text evidence="1">The sequence shown here is derived from an EMBL/GenBank/DDBJ whole genome shotgun (WGS) entry which is preliminary data.</text>
</comment>
<accession>A0ABS5CKL8</accession>
<dbReference type="Proteomes" id="UP000673394">
    <property type="component" value="Unassembled WGS sequence"/>
</dbReference>
<protein>
    <submittedName>
        <fullName evidence="1">Uncharacterized protein</fullName>
    </submittedName>
</protein>
<evidence type="ECO:0000313" key="1">
    <source>
        <dbReference type="EMBL" id="MBP3966411.1"/>
    </source>
</evidence>
<proteinExistence type="predicted"/>
<dbReference type="RefSeq" id="WP_210663552.1">
    <property type="nucleotide sequence ID" value="NZ_JAGKSP010000017.1"/>
</dbReference>
<dbReference type="EMBL" id="JAGKSP010000017">
    <property type="protein sequence ID" value="MBP3966411.1"/>
    <property type="molecule type" value="Genomic_DNA"/>
</dbReference>
<sequence length="123" mass="13309">MSEANSTEPPNAYIVVDQVEIPLIKGSNQWKNAIADAPTPDMLVRDSKVYTVNSGSAVTVSFHSGPEPTETWGGLWVKQNFTPLTKQDGKVILPSEPGQYIFVAGGKWPDGECSYAAILEVVE</sequence>
<gene>
    <name evidence="1" type="ORF">I8J30_27270</name>
</gene>
<keyword evidence="2" id="KW-1185">Reference proteome</keyword>